<dbReference type="OrthoDB" id="3518032at2"/>
<evidence type="ECO:0000259" key="1">
    <source>
        <dbReference type="Pfam" id="PF00425"/>
    </source>
</evidence>
<sequence length="283" mass="30819">TPYRFDKPKAHYMAAVRKCQAFIAAGESYEICLTNTATGPALPDPWQTYRRLRAISPVPYGAYIRHAQGTHAHGPLAILSASPERFLQVSATGEVEAKPIKGTRPRGVEVASDRKIRRELHNSPKDRAENLMIVDLLRNDLSRVCEIGSVHVPVLFGIESFSHVHQMVSTIRGRLREGRSAVDCLSACFPGGSMTGAPKVRTMEIIEELEDRARGFYSGAIGWFGFDGAADLSITIRTIVSDATSTSFGVGGAVVADSNPGEEWEETLVKARPLLEALQATVD</sequence>
<dbReference type="RefSeq" id="WP_112768978.1">
    <property type="nucleotide sequence ID" value="NZ_PHQP01000012.1"/>
</dbReference>
<organism evidence="2 3">
    <name type="scientific">Corynebacterium heidelbergense</name>
    <dbReference type="NCBI Taxonomy" id="2055947"/>
    <lineage>
        <taxon>Bacteria</taxon>
        <taxon>Bacillati</taxon>
        <taxon>Actinomycetota</taxon>
        <taxon>Actinomycetes</taxon>
        <taxon>Mycobacteriales</taxon>
        <taxon>Corynebacteriaceae</taxon>
        <taxon>Corynebacterium</taxon>
    </lineage>
</organism>
<comment type="caution">
    <text evidence="2">The sequence shown here is derived from an EMBL/GenBank/DDBJ whole genome shotgun (WGS) entry which is preliminary data.</text>
</comment>
<dbReference type="GO" id="GO:0000162">
    <property type="term" value="P:L-tryptophan biosynthetic process"/>
    <property type="evidence" value="ECO:0007669"/>
    <property type="project" value="TreeGrafter"/>
</dbReference>
<dbReference type="GO" id="GO:0009396">
    <property type="term" value="P:folic acid-containing compound biosynthetic process"/>
    <property type="evidence" value="ECO:0007669"/>
    <property type="project" value="InterPro"/>
</dbReference>
<dbReference type="GO" id="GO:0046820">
    <property type="term" value="F:4-amino-4-deoxychorismate synthase activity"/>
    <property type="evidence" value="ECO:0007669"/>
    <property type="project" value="TreeGrafter"/>
</dbReference>
<dbReference type="PANTHER" id="PTHR11236:SF18">
    <property type="entry name" value="AMINODEOXYCHORISMATE SYNTHASE"/>
    <property type="match status" value="1"/>
</dbReference>
<dbReference type="InterPro" id="IPR005801">
    <property type="entry name" value="ADC_synthase"/>
</dbReference>
<dbReference type="NCBIfam" id="TIGR00553">
    <property type="entry name" value="pabB"/>
    <property type="match status" value="1"/>
</dbReference>
<gene>
    <name evidence="2" type="primary">pabB</name>
    <name evidence="2" type="ORF">CWC39_02670</name>
</gene>
<name>A0A364VCY3_9CORY</name>
<dbReference type="InterPro" id="IPR005802">
    <property type="entry name" value="ADC_synth_comp_1"/>
</dbReference>
<feature type="domain" description="Chorismate-utilising enzyme C-terminal" evidence="1">
    <location>
        <begin position="9"/>
        <end position="270"/>
    </location>
</feature>
<protein>
    <submittedName>
        <fullName evidence="2">Aminodeoxychorismate synthase, component I</fullName>
    </submittedName>
</protein>
<feature type="non-terminal residue" evidence="2">
    <location>
        <position position="1"/>
    </location>
</feature>
<dbReference type="PANTHER" id="PTHR11236">
    <property type="entry name" value="AMINOBENZOATE/ANTHRANILATE SYNTHASE"/>
    <property type="match status" value="1"/>
</dbReference>
<dbReference type="Proteomes" id="UP000251047">
    <property type="component" value="Unassembled WGS sequence"/>
</dbReference>
<dbReference type="Pfam" id="PF00425">
    <property type="entry name" value="Chorismate_bind"/>
    <property type="match status" value="1"/>
</dbReference>
<dbReference type="GO" id="GO:0008153">
    <property type="term" value="P:4-aminobenzoate biosynthetic process"/>
    <property type="evidence" value="ECO:0007669"/>
    <property type="project" value="TreeGrafter"/>
</dbReference>
<evidence type="ECO:0000313" key="3">
    <source>
        <dbReference type="Proteomes" id="UP000251047"/>
    </source>
</evidence>
<dbReference type="PRINTS" id="PR00095">
    <property type="entry name" value="ANTSNTHASEI"/>
</dbReference>
<dbReference type="AlphaFoldDB" id="A0A364VCY3"/>
<dbReference type="InterPro" id="IPR019999">
    <property type="entry name" value="Anth_synth_I-like"/>
</dbReference>
<proteinExistence type="predicted"/>
<evidence type="ECO:0000313" key="2">
    <source>
        <dbReference type="EMBL" id="RAV34515.1"/>
    </source>
</evidence>
<dbReference type="SUPFAM" id="SSF56322">
    <property type="entry name" value="ADC synthase"/>
    <property type="match status" value="1"/>
</dbReference>
<accession>A0A364VCY3</accession>
<dbReference type="EMBL" id="PHQP01000012">
    <property type="protein sequence ID" value="RAV34515.1"/>
    <property type="molecule type" value="Genomic_DNA"/>
</dbReference>
<dbReference type="Gene3D" id="3.60.120.10">
    <property type="entry name" value="Anthranilate synthase"/>
    <property type="match status" value="1"/>
</dbReference>
<dbReference type="GO" id="GO:0005737">
    <property type="term" value="C:cytoplasm"/>
    <property type="evidence" value="ECO:0007669"/>
    <property type="project" value="TreeGrafter"/>
</dbReference>
<reference evidence="2 3" key="1">
    <citation type="journal article" date="2018" name="Syst. Appl. Microbiol.">
        <title>Corynebacterium heidelbergense sp. nov., isolated from the preen glands of Egyptian geese (Alopochen aegyptiacus).</title>
        <authorList>
            <person name="Braun M.S."/>
            <person name="Wang E."/>
            <person name="Zimmermann S."/>
            <person name="Wink M."/>
        </authorList>
    </citation>
    <scope>NUCLEOTIDE SEQUENCE [LARGE SCALE GENOMIC DNA]</scope>
    <source>
        <strain evidence="2 3">DSM 104638</strain>
    </source>
</reference>
<dbReference type="InterPro" id="IPR015890">
    <property type="entry name" value="Chorismate_C"/>
</dbReference>